<dbReference type="GO" id="GO:0005886">
    <property type="term" value="C:plasma membrane"/>
    <property type="evidence" value="ECO:0007669"/>
    <property type="project" value="UniProtKB-SubCell"/>
</dbReference>
<accession>A0A496PHX7</accession>
<evidence type="ECO:0000256" key="6">
    <source>
        <dbReference type="SAM" id="Phobius"/>
    </source>
</evidence>
<dbReference type="RefSeq" id="WP_121485282.1">
    <property type="nucleotide sequence ID" value="NZ_QQXL01000005.1"/>
</dbReference>
<evidence type="ECO:0000256" key="4">
    <source>
        <dbReference type="ARBA" id="ARBA00022989"/>
    </source>
</evidence>
<keyword evidence="5 6" id="KW-0472">Membrane</keyword>
<dbReference type="InterPro" id="IPR027379">
    <property type="entry name" value="CLS_N"/>
</dbReference>
<comment type="caution">
    <text evidence="8">The sequence shown here is derived from an EMBL/GenBank/DDBJ whole genome shotgun (WGS) entry which is preliminary data.</text>
</comment>
<keyword evidence="2" id="KW-1003">Cell membrane</keyword>
<sequence>MNPLDVLVLQGLPVANAFETIGKGFGGLFGLLGLIFLIWGVVSVVRSSLSTGPKVLWVIAAVIFPFAGPLCWLIFGGAYRQRV</sequence>
<keyword evidence="3 6" id="KW-0812">Transmembrane</keyword>
<feature type="transmembrane region" description="Helical" evidence="6">
    <location>
        <begin position="27"/>
        <end position="45"/>
    </location>
</feature>
<keyword evidence="4 6" id="KW-1133">Transmembrane helix</keyword>
<evidence type="ECO:0000256" key="3">
    <source>
        <dbReference type="ARBA" id="ARBA00022692"/>
    </source>
</evidence>
<evidence type="ECO:0000313" key="8">
    <source>
        <dbReference type="EMBL" id="RKW70094.1"/>
    </source>
</evidence>
<comment type="subcellular location">
    <subcellularLocation>
        <location evidence="1">Cell membrane</location>
        <topology evidence="1">Multi-pass membrane protein</topology>
    </subcellularLocation>
</comment>
<name>A0A496PHX7_9MICC</name>
<gene>
    <name evidence="8" type="ORF">DWQ67_09025</name>
</gene>
<reference evidence="8 9" key="1">
    <citation type="submission" date="2018-07" db="EMBL/GenBank/DDBJ databases">
        <title>Arthrobacter sp. nov., isolated from raw cow's milk with high bacterial count.</title>
        <authorList>
            <person name="Hahne J."/>
            <person name="Isele D."/>
            <person name="Lipski A."/>
        </authorList>
    </citation>
    <scope>NUCLEOTIDE SEQUENCE [LARGE SCALE GENOMIC DNA]</scope>
    <source>
        <strain evidence="8 9">JZ R-183</strain>
    </source>
</reference>
<evidence type="ECO:0000313" key="9">
    <source>
        <dbReference type="Proteomes" id="UP000273119"/>
    </source>
</evidence>
<evidence type="ECO:0000256" key="5">
    <source>
        <dbReference type="ARBA" id="ARBA00023136"/>
    </source>
</evidence>
<evidence type="ECO:0000256" key="1">
    <source>
        <dbReference type="ARBA" id="ARBA00004651"/>
    </source>
</evidence>
<keyword evidence="9" id="KW-1185">Reference proteome</keyword>
<dbReference type="Proteomes" id="UP000273119">
    <property type="component" value="Unassembled WGS sequence"/>
</dbReference>
<dbReference type="AlphaFoldDB" id="A0A496PHX7"/>
<dbReference type="EMBL" id="QQXL01000005">
    <property type="protein sequence ID" value="RKW70094.1"/>
    <property type="molecule type" value="Genomic_DNA"/>
</dbReference>
<proteinExistence type="predicted"/>
<evidence type="ECO:0000259" key="7">
    <source>
        <dbReference type="Pfam" id="PF13396"/>
    </source>
</evidence>
<evidence type="ECO:0000256" key="2">
    <source>
        <dbReference type="ARBA" id="ARBA00022475"/>
    </source>
</evidence>
<dbReference type="Pfam" id="PF13396">
    <property type="entry name" value="PLDc_N"/>
    <property type="match status" value="1"/>
</dbReference>
<feature type="transmembrane region" description="Helical" evidence="6">
    <location>
        <begin position="57"/>
        <end position="79"/>
    </location>
</feature>
<protein>
    <recommendedName>
        <fullName evidence="7">Cardiolipin synthase N-terminal domain-containing protein</fullName>
    </recommendedName>
</protein>
<feature type="domain" description="Cardiolipin synthase N-terminal" evidence="7">
    <location>
        <begin position="35"/>
        <end position="77"/>
    </location>
</feature>
<organism evidence="8 9">
    <name type="scientific">Galactobacter caseinivorans</name>
    <dbReference type="NCBI Taxonomy" id="2676123"/>
    <lineage>
        <taxon>Bacteria</taxon>
        <taxon>Bacillati</taxon>
        <taxon>Actinomycetota</taxon>
        <taxon>Actinomycetes</taxon>
        <taxon>Micrococcales</taxon>
        <taxon>Micrococcaceae</taxon>
        <taxon>Galactobacter</taxon>
    </lineage>
</organism>